<accession>T1BV32</accession>
<feature type="domain" description="Transposase InsH N-terminal" evidence="1">
    <location>
        <begin position="15"/>
        <end position="96"/>
    </location>
</feature>
<reference evidence="2" key="1">
    <citation type="submission" date="2013-08" db="EMBL/GenBank/DDBJ databases">
        <authorList>
            <person name="Mendez C."/>
            <person name="Richter M."/>
            <person name="Ferrer M."/>
            <person name="Sanchez J."/>
        </authorList>
    </citation>
    <scope>NUCLEOTIDE SEQUENCE</scope>
</reference>
<sequence length="96" mass="10683">MQGVLFPALQEQLGPLSDKHRQLAAVLSMIEIEGLVGSWSGGVGRPAKHRRAIARAFVAKAVFNLNATRQLLDRLSVDVSLRRLCGWESRREIPHE</sequence>
<gene>
    <name evidence="2" type="ORF">B1A_04822</name>
</gene>
<dbReference type="InterPro" id="IPR008490">
    <property type="entry name" value="Transposase_InsH_N"/>
</dbReference>
<proteinExistence type="predicted"/>
<comment type="caution">
    <text evidence="2">The sequence shown here is derived from an EMBL/GenBank/DDBJ whole genome shotgun (WGS) entry which is preliminary data.</text>
</comment>
<dbReference type="Pfam" id="PF05598">
    <property type="entry name" value="DUF772"/>
    <property type="match status" value="1"/>
</dbReference>
<dbReference type="AlphaFoldDB" id="T1BV32"/>
<name>T1BV32_9ZZZZ</name>
<evidence type="ECO:0000313" key="2">
    <source>
        <dbReference type="EMBL" id="EQD73697.1"/>
    </source>
</evidence>
<feature type="non-terminal residue" evidence="2">
    <location>
        <position position="96"/>
    </location>
</feature>
<protein>
    <submittedName>
        <fullName evidence="2">IS4 family transposase</fullName>
    </submittedName>
</protein>
<reference evidence="2" key="2">
    <citation type="journal article" date="2014" name="ISME J.">
        <title>Microbial stratification in low pH oxic and suboxic macroscopic growths along an acid mine drainage.</title>
        <authorList>
            <person name="Mendez-Garcia C."/>
            <person name="Mesa V."/>
            <person name="Sprenger R.R."/>
            <person name="Richter M."/>
            <person name="Diez M.S."/>
            <person name="Solano J."/>
            <person name="Bargiela R."/>
            <person name="Golyshina O.V."/>
            <person name="Manteca A."/>
            <person name="Ramos J.L."/>
            <person name="Gallego J.R."/>
            <person name="Llorente I."/>
            <person name="Martins Dos Santos V.A."/>
            <person name="Jensen O.N."/>
            <person name="Pelaez A.I."/>
            <person name="Sanchez J."/>
            <person name="Ferrer M."/>
        </authorList>
    </citation>
    <scope>NUCLEOTIDE SEQUENCE</scope>
</reference>
<evidence type="ECO:0000259" key="1">
    <source>
        <dbReference type="Pfam" id="PF05598"/>
    </source>
</evidence>
<organism evidence="2">
    <name type="scientific">mine drainage metagenome</name>
    <dbReference type="NCBI Taxonomy" id="410659"/>
    <lineage>
        <taxon>unclassified sequences</taxon>
        <taxon>metagenomes</taxon>
        <taxon>ecological metagenomes</taxon>
    </lineage>
</organism>
<dbReference type="EMBL" id="AUZX01003514">
    <property type="protein sequence ID" value="EQD73697.1"/>
    <property type="molecule type" value="Genomic_DNA"/>
</dbReference>